<dbReference type="Proteomes" id="UP000737018">
    <property type="component" value="Unassembled WGS sequence"/>
</dbReference>
<name>A0A8J4QWC8_9ROSI</name>
<dbReference type="EMBL" id="JRKL02001979">
    <property type="protein sequence ID" value="KAF3961056.1"/>
    <property type="molecule type" value="Genomic_DNA"/>
</dbReference>
<gene>
    <name evidence="2" type="ORF">CMV_014285</name>
</gene>
<feature type="compositionally biased region" description="Polar residues" evidence="1">
    <location>
        <begin position="1"/>
        <end position="11"/>
    </location>
</feature>
<proteinExistence type="predicted"/>
<evidence type="ECO:0000256" key="1">
    <source>
        <dbReference type="SAM" id="MobiDB-lite"/>
    </source>
</evidence>
<feature type="region of interest" description="Disordered" evidence="1">
    <location>
        <begin position="1"/>
        <end position="21"/>
    </location>
</feature>
<protein>
    <submittedName>
        <fullName evidence="2">Uncharacterized protein</fullName>
    </submittedName>
</protein>
<evidence type="ECO:0000313" key="2">
    <source>
        <dbReference type="EMBL" id="KAF3961056.1"/>
    </source>
</evidence>
<comment type="caution">
    <text evidence="2">The sequence shown here is derived from an EMBL/GenBank/DDBJ whole genome shotgun (WGS) entry which is preliminary data.</text>
</comment>
<accession>A0A8J4QWC8</accession>
<reference evidence="2" key="1">
    <citation type="submission" date="2020-03" db="EMBL/GenBank/DDBJ databases">
        <title>Castanea mollissima Vanexum genome sequencing.</title>
        <authorList>
            <person name="Staton M."/>
        </authorList>
    </citation>
    <scope>NUCLEOTIDE SEQUENCE</scope>
    <source>
        <tissue evidence="2">Leaf</tissue>
    </source>
</reference>
<dbReference type="OrthoDB" id="1746963at2759"/>
<sequence length="193" mass="21361">MAKVHSTNIVSSKKFGGGSHRSKKLKDIAMIHDTDSCKRARLNRRMVLNLNRTRESSSNAQCLRRSTPSVINVFSHSVVGLNGDVATTTTLKEFGIHLPTNANALDKHLPTTELTDDGTYTMKKVLIQSTEQLELVREEICVSSLFSHPKLLPLLGHAIISVKENFRRESRRGGGGTFCDSMDVVQLKKLMAS</sequence>
<organism evidence="2 3">
    <name type="scientific">Castanea mollissima</name>
    <name type="common">Chinese chestnut</name>
    <dbReference type="NCBI Taxonomy" id="60419"/>
    <lineage>
        <taxon>Eukaryota</taxon>
        <taxon>Viridiplantae</taxon>
        <taxon>Streptophyta</taxon>
        <taxon>Embryophyta</taxon>
        <taxon>Tracheophyta</taxon>
        <taxon>Spermatophyta</taxon>
        <taxon>Magnoliopsida</taxon>
        <taxon>eudicotyledons</taxon>
        <taxon>Gunneridae</taxon>
        <taxon>Pentapetalae</taxon>
        <taxon>rosids</taxon>
        <taxon>fabids</taxon>
        <taxon>Fagales</taxon>
        <taxon>Fagaceae</taxon>
        <taxon>Castanea</taxon>
    </lineage>
</organism>
<dbReference type="AlphaFoldDB" id="A0A8J4QWC8"/>
<keyword evidence="3" id="KW-1185">Reference proteome</keyword>
<evidence type="ECO:0000313" key="3">
    <source>
        <dbReference type="Proteomes" id="UP000737018"/>
    </source>
</evidence>